<accession>A0AAP8MWR4</accession>
<sequence>MTSLPRTFTLKTGRTYNCEQVLHCYLTSANDEEAVYFIVDPSRFMSYEITVELWCIFDISEIATAVKQMFLIDDYKSCPANTYEKLDRFGWISEGGEYKEKDNVSQRTR</sequence>
<organism evidence="1 2">
    <name type="scientific">Vibrio breoganii</name>
    <dbReference type="NCBI Taxonomy" id="553239"/>
    <lineage>
        <taxon>Bacteria</taxon>
        <taxon>Pseudomonadati</taxon>
        <taxon>Pseudomonadota</taxon>
        <taxon>Gammaproteobacteria</taxon>
        <taxon>Vibrionales</taxon>
        <taxon>Vibrionaceae</taxon>
        <taxon>Vibrio</taxon>
    </lineage>
</organism>
<dbReference type="EMBL" id="MDBO01000075">
    <property type="protein sequence ID" value="PMP10231.1"/>
    <property type="molecule type" value="Genomic_DNA"/>
</dbReference>
<dbReference type="RefSeq" id="WP_102477787.1">
    <property type="nucleotide sequence ID" value="NZ_MDBO01000075.1"/>
</dbReference>
<proteinExistence type="predicted"/>
<dbReference type="Proteomes" id="UP000235611">
    <property type="component" value="Unassembled WGS sequence"/>
</dbReference>
<gene>
    <name evidence="1" type="ORF">BCS93_11185</name>
</gene>
<evidence type="ECO:0000313" key="2">
    <source>
        <dbReference type="Proteomes" id="UP000235611"/>
    </source>
</evidence>
<protein>
    <submittedName>
        <fullName evidence="1">Uncharacterized protein</fullName>
    </submittedName>
</protein>
<name>A0AAP8MWR4_9VIBR</name>
<dbReference type="AlphaFoldDB" id="A0AAP8MWR4"/>
<evidence type="ECO:0000313" key="1">
    <source>
        <dbReference type="EMBL" id="PMP10231.1"/>
    </source>
</evidence>
<reference evidence="2" key="1">
    <citation type="submission" date="2016-07" db="EMBL/GenBank/DDBJ databases">
        <title>Nontailed viruses are major unrecognized killers of bacteria in the ocean.</title>
        <authorList>
            <person name="Kauffman K."/>
            <person name="Hussain F."/>
            <person name="Yang J."/>
            <person name="Arevalo P."/>
            <person name="Brown J."/>
            <person name="Cutler M."/>
            <person name="Kelly L."/>
            <person name="Polz M.F."/>
        </authorList>
    </citation>
    <scope>NUCLEOTIDE SEQUENCE [LARGE SCALE GENOMIC DNA]</scope>
    <source>
        <strain evidence="2">10N.222.49.A5</strain>
    </source>
</reference>
<comment type="caution">
    <text evidence="1">The sequence shown here is derived from an EMBL/GenBank/DDBJ whole genome shotgun (WGS) entry which is preliminary data.</text>
</comment>